<keyword evidence="2" id="KW-1185">Reference proteome</keyword>
<dbReference type="Proteomes" id="UP000265520">
    <property type="component" value="Unassembled WGS sequence"/>
</dbReference>
<gene>
    <name evidence="1" type="ORF">A2U01_0015886</name>
</gene>
<reference evidence="1 2" key="1">
    <citation type="journal article" date="2018" name="Front. Plant Sci.">
        <title>Red Clover (Trifolium pratense) and Zigzag Clover (T. medium) - A Picture of Genomic Similarities and Differences.</title>
        <authorList>
            <person name="Dluhosova J."/>
            <person name="Istvanek J."/>
            <person name="Nedelnik J."/>
            <person name="Repkova J."/>
        </authorList>
    </citation>
    <scope>NUCLEOTIDE SEQUENCE [LARGE SCALE GENOMIC DNA]</scope>
    <source>
        <strain evidence="2">cv. 10/8</strain>
        <tissue evidence="1">Leaf</tissue>
    </source>
</reference>
<sequence length="91" mass="10101">MSWVPGAHQARESLKTQRPLTKVLKYCPPSRSSCWHPELNPHPYGYKPTPYKLDQPTRCVQGSASAYKGTNIFPTNEVLPPATGIGPTPLR</sequence>
<protein>
    <submittedName>
        <fullName evidence="1">Uncharacterized protein</fullName>
    </submittedName>
</protein>
<evidence type="ECO:0000313" key="1">
    <source>
        <dbReference type="EMBL" id="MCH94915.1"/>
    </source>
</evidence>
<dbReference type="AlphaFoldDB" id="A0A392N6Y9"/>
<organism evidence="1 2">
    <name type="scientific">Trifolium medium</name>
    <dbReference type="NCBI Taxonomy" id="97028"/>
    <lineage>
        <taxon>Eukaryota</taxon>
        <taxon>Viridiplantae</taxon>
        <taxon>Streptophyta</taxon>
        <taxon>Embryophyta</taxon>
        <taxon>Tracheophyta</taxon>
        <taxon>Spermatophyta</taxon>
        <taxon>Magnoliopsida</taxon>
        <taxon>eudicotyledons</taxon>
        <taxon>Gunneridae</taxon>
        <taxon>Pentapetalae</taxon>
        <taxon>rosids</taxon>
        <taxon>fabids</taxon>
        <taxon>Fabales</taxon>
        <taxon>Fabaceae</taxon>
        <taxon>Papilionoideae</taxon>
        <taxon>50 kb inversion clade</taxon>
        <taxon>NPAAA clade</taxon>
        <taxon>Hologalegina</taxon>
        <taxon>IRL clade</taxon>
        <taxon>Trifolieae</taxon>
        <taxon>Trifolium</taxon>
    </lineage>
</organism>
<evidence type="ECO:0000313" key="2">
    <source>
        <dbReference type="Proteomes" id="UP000265520"/>
    </source>
</evidence>
<comment type="caution">
    <text evidence="1">The sequence shown here is derived from an EMBL/GenBank/DDBJ whole genome shotgun (WGS) entry which is preliminary data.</text>
</comment>
<proteinExistence type="predicted"/>
<accession>A0A392N6Y9</accession>
<name>A0A392N6Y9_9FABA</name>
<feature type="non-terminal residue" evidence="1">
    <location>
        <position position="91"/>
    </location>
</feature>
<dbReference type="EMBL" id="LXQA010028472">
    <property type="protein sequence ID" value="MCH94915.1"/>
    <property type="molecule type" value="Genomic_DNA"/>
</dbReference>